<organism evidence="1 2">
    <name type="scientific">Dorcoceras hygrometricum</name>
    <dbReference type="NCBI Taxonomy" id="472368"/>
    <lineage>
        <taxon>Eukaryota</taxon>
        <taxon>Viridiplantae</taxon>
        <taxon>Streptophyta</taxon>
        <taxon>Embryophyta</taxon>
        <taxon>Tracheophyta</taxon>
        <taxon>Spermatophyta</taxon>
        <taxon>Magnoliopsida</taxon>
        <taxon>eudicotyledons</taxon>
        <taxon>Gunneridae</taxon>
        <taxon>Pentapetalae</taxon>
        <taxon>asterids</taxon>
        <taxon>lamiids</taxon>
        <taxon>Lamiales</taxon>
        <taxon>Gesneriaceae</taxon>
        <taxon>Didymocarpoideae</taxon>
        <taxon>Trichosporeae</taxon>
        <taxon>Loxocarpinae</taxon>
        <taxon>Dorcoceras</taxon>
    </lineage>
</organism>
<dbReference type="Proteomes" id="UP000250235">
    <property type="component" value="Unassembled WGS sequence"/>
</dbReference>
<dbReference type="AlphaFoldDB" id="A0A2Z7AB46"/>
<accession>A0A2Z7AB46</accession>
<dbReference type="EMBL" id="KV019249">
    <property type="protein sequence ID" value="KZV16190.1"/>
    <property type="molecule type" value="Genomic_DNA"/>
</dbReference>
<sequence length="197" mass="21914">MNLRANLPPGSRSSQASRRNSLRFGIDSNPLSTSHVAQIPREVPQESFSIPVDIGTPWNLATWLMYHLVLFSKSVIPKELSRDKILLSTSCYPKSSHNIHLNKVVDLRHCGNLLVVIVAQRLEIMAHSSACALNSSRTKPSFRVRRFIPNSSEELGPLLPDLTNKTANTKADKITVESLPKVHLTQIGRIQISTHPV</sequence>
<name>A0A2Z7AB46_9LAMI</name>
<reference evidence="1 2" key="1">
    <citation type="journal article" date="2015" name="Proc. Natl. Acad. Sci. U.S.A.">
        <title>The resurrection genome of Boea hygrometrica: A blueprint for survival of dehydration.</title>
        <authorList>
            <person name="Xiao L."/>
            <person name="Yang G."/>
            <person name="Zhang L."/>
            <person name="Yang X."/>
            <person name="Zhao S."/>
            <person name="Ji Z."/>
            <person name="Zhou Q."/>
            <person name="Hu M."/>
            <person name="Wang Y."/>
            <person name="Chen M."/>
            <person name="Xu Y."/>
            <person name="Jin H."/>
            <person name="Xiao X."/>
            <person name="Hu G."/>
            <person name="Bao F."/>
            <person name="Hu Y."/>
            <person name="Wan P."/>
            <person name="Li L."/>
            <person name="Deng X."/>
            <person name="Kuang T."/>
            <person name="Xiang C."/>
            <person name="Zhu J.K."/>
            <person name="Oliver M.J."/>
            <person name="He Y."/>
        </authorList>
    </citation>
    <scope>NUCLEOTIDE SEQUENCE [LARGE SCALE GENOMIC DNA]</scope>
    <source>
        <strain evidence="2">cv. XS01</strain>
    </source>
</reference>
<evidence type="ECO:0000313" key="1">
    <source>
        <dbReference type="EMBL" id="KZV16190.1"/>
    </source>
</evidence>
<keyword evidence="2" id="KW-1185">Reference proteome</keyword>
<gene>
    <name evidence="1" type="ORF">F511_11866</name>
</gene>
<proteinExistence type="predicted"/>
<protein>
    <submittedName>
        <fullName evidence="1">Uncharacterized protein</fullName>
    </submittedName>
</protein>
<evidence type="ECO:0000313" key="2">
    <source>
        <dbReference type="Proteomes" id="UP000250235"/>
    </source>
</evidence>